<dbReference type="PRINTS" id="PR01988">
    <property type="entry name" value="EXPORTERBACE"/>
</dbReference>
<evidence type="ECO:0000259" key="7">
    <source>
        <dbReference type="PROSITE" id="PS50850"/>
    </source>
</evidence>
<organism evidence="8 9">
    <name type="scientific">Photorhabdus aegyptia</name>
    <dbReference type="NCBI Taxonomy" id="2805098"/>
    <lineage>
        <taxon>Bacteria</taxon>
        <taxon>Pseudomonadati</taxon>
        <taxon>Pseudomonadota</taxon>
        <taxon>Gammaproteobacteria</taxon>
        <taxon>Enterobacterales</taxon>
        <taxon>Morganellaceae</taxon>
        <taxon>Photorhabdus</taxon>
    </lineage>
</organism>
<feature type="domain" description="Major facilitator superfamily (MFS) profile" evidence="7">
    <location>
        <begin position="14"/>
        <end position="403"/>
    </location>
</feature>
<dbReference type="PANTHER" id="PTHR23513">
    <property type="entry name" value="INTEGRAL MEMBRANE EFFLUX PROTEIN-RELATED"/>
    <property type="match status" value="1"/>
</dbReference>
<dbReference type="Proteomes" id="UP000023464">
    <property type="component" value="Unassembled WGS sequence"/>
</dbReference>
<feature type="transmembrane region" description="Helical" evidence="6">
    <location>
        <begin position="381"/>
        <end position="400"/>
    </location>
</feature>
<keyword evidence="9" id="KW-1185">Reference proteome</keyword>
<dbReference type="EMBL" id="JFGV01000019">
    <property type="protein sequence ID" value="EYU15801.1"/>
    <property type="molecule type" value="Genomic_DNA"/>
</dbReference>
<feature type="transmembrane region" description="Helical" evidence="6">
    <location>
        <begin position="312"/>
        <end position="337"/>
    </location>
</feature>
<feature type="transmembrane region" description="Helical" evidence="6">
    <location>
        <begin position="288"/>
        <end position="306"/>
    </location>
</feature>
<dbReference type="SUPFAM" id="SSF103473">
    <property type="entry name" value="MFS general substrate transporter"/>
    <property type="match status" value="1"/>
</dbReference>
<sequence length="404" mass="42141">MTSFTERASPYSEVLRSSSFRKLLIGQGLSMIGDAVCLAALPVALIHAKLSGEVFGVVMAAVGLGTVIGAVVGGLLADRKSPKHILIATDTARGLAQVAATMLLVLNAPWWGLVLAYLIFGIGIGVSRPCAQVLLVNLLPKQALVAGNGAMNFVDNFVAVVFPATIGVMIILWEPAWGILVDGITFFAAAFFTALIPDIGIRGSDDKFSIREVLNGITVITGNSVLLLGFIATLILNVLCFPIFLVIAPYAISDRFSDTMWGFCLAASGAGACIGSVITVLTAGHQRLIRLAVICGLFLCSAMLLLGMGGFAWMVILGAMFVGIVEASWLTGWATAMQTLSPEKDLGKVVAVDTFVTSGAHPFIYLGAGIIGAMVGYSETLTLTAIVSAIGITAIAFAAITRKI</sequence>
<evidence type="ECO:0000313" key="9">
    <source>
        <dbReference type="Proteomes" id="UP000023464"/>
    </source>
</evidence>
<proteinExistence type="predicted"/>
<dbReference type="GO" id="GO:0022857">
    <property type="term" value="F:transmembrane transporter activity"/>
    <property type="evidence" value="ECO:0007669"/>
    <property type="project" value="InterPro"/>
</dbReference>
<protein>
    <submittedName>
        <fullName evidence="8">Arabinose efflux permease family protein</fullName>
    </submittedName>
</protein>
<feature type="transmembrane region" description="Helical" evidence="6">
    <location>
        <begin position="23"/>
        <end position="48"/>
    </location>
</feature>
<dbReference type="PROSITE" id="PS50850">
    <property type="entry name" value="MFS"/>
    <property type="match status" value="1"/>
</dbReference>
<feature type="transmembrane region" description="Helical" evidence="6">
    <location>
        <begin position="151"/>
        <end position="173"/>
    </location>
</feature>
<evidence type="ECO:0000256" key="6">
    <source>
        <dbReference type="SAM" id="Phobius"/>
    </source>
</evidence>
<dbReference type="AlphaFoldDB" id="A0A022PJF9"/>
<dbReference type="Pfam" id="PF07690">
    <property type="entry name" value="MFS_1"/>
    <property type="match status" value="1"/>
</dbReference>
<evidence type="ECO:0000256" key="2">
    <source>
        <dbReference type="ARBA" id="ARBA00022475"/>
    </source>
</evidence>
<feature type="transmembrane region" description="Helical" evidence="6">
    <location>
        <begin position="260"/>
        <end position="281"/>
    </location>
</feature>
<dbReference type="InterPro" id="IPR022324">
    <property type="entry name" value="Bacilysin_exporter_BacE_put"/>
</dbReference>
<keyword evidence="3 6" id="KW-0812">Transmembrane</keyword>
<gene>
    <name evidence="8" type="ORF">BA1DRAFT_01662</name>
</gene>
<dbReference type="RefSeq" id="WP_051560713.1">
    <property type="nucleotide sequence ID" value="NZ_CAWLTM010000096.1"/>
</dbReference>
<dbReference type="PANTHER" id="PTHR23513:SF6">
    <property type="entry name" value="MAJOR FACILITATOR SUPERFAMILY ASSOCIATED DOMAIN-CONTAINING PROTEIN"/>
    <property type="match status" value="1"/>
</dbReference>
<dbReference type="InterPro" id="IPR011701">
    <property type="entry name" value="MFS"/>
</dbReference>
<feature type="transmembrane region" description="Helical" evidence="6">
    <location>
        <begin position="114"/>
        <end position="139"/>
    </location>
</feature>
<reference evidence="8 9" key="1">
    <citation type="submission" date="2014-03" db="EMBL/GenBank/DDBJ databases">
        <title>Draft Genome of Photorhabdus luminescens BA1, an Egyptian Isolate.</title>
        <authorList>
            <person name="Ghazal S."/>
            <person name="Hurst S.G.IV."/>
            <person name="Morris K."/>
            <person name="Thomas K."/>
            <person name="Tisa L.S."/>
        </authorList>
    </citation>
    <scope>NUCLEOTIDE SEQUENCE [LARGE SCALE GENOMIC DNA]</scope>
    <source>
        <strain evidence="8 9">BA1</strain>
    </source>
</reference>
<comment type="subcellular location">
    <subcellularLocation>
        <location evidence="1">Cell membrane</location>
        <topology evidence="1">Multi-pass membrane protein</topology>
    </subcellularLocation>
</comment>
<name>A0A022PJF9_9GAMM</name>
<comment type="caution">
    <text evidence="8">The sequence shown here is derived from an EMBL/GenBank/DDBJ whole genome shotgun (WGS) entry which is preliminary data.</text>
</comment>
<dbReference type="PATRIC" id="fig|1393736.3.peg.1676"/>
<dbReference type="CDD" id="cd06173">
    <property type="entry name" value="MFS_MefA_like"/>
    <property type="match status" value="1"/>
</dbReference>
<evidence type="ECO:0000256" key="1">
    <source>
        <dbReference type="ARBA" id="ARBA00004651"/>
    </source>
</evidence>
<evidence type="ECO:0000256" key="3">
    <source>
        <dbReference type="ARBA" id="ARBA00022692"/>
    </source>
</evidence>
<keyword evidence="5 6" id="KW-0472">Membrane</keyword>
<keyword evidence="4 6" id="KW-1133">Transmembrane helix</keyword>
<dbReference type="Gene3D" id="1.20.1250.20">
    <property type="entry name" value="MFS general substrate transporter like domains"/>
    <property type="match status" value="1"/>
</dbReference>
<feature type="transmembrane region" description="Helical" evidence="6">
    <location>
        <begin position="225"/>
        <end position="248"/>
    </location>
</feature>
<evidence type="ECO:0000256" key="4">
    <source>
        <dbReference type="ARBA" id="ARBA00022989"/>
    </source>
</evidence>
<feature type="transmembrane region" description="Helical" evidence="6">
    <location>
        <begin position="349"/>
        <end position="375"/>
    </location>
</feature>
<accession>A0A022PJF9</accession>
<dbReference type="InterPro" id="IPR036259">
    <property type="entry name" value="MFS_trans_sf"/>
</dbReference>
<feature type="transmembrane region" description="Helical" evidence="6">
    <location>
        <begin position="54"/>
        <end position="77"/>
    </location>
</feature>
<dbReference type="GO" id="GO:0005886">
    <property type="term" value="C:plasma membrane"/>
    <property type="evidence" value="ECO:0007669"/>
    <property type="project" value="UniProtKB-SubCell"/>
</dbReference>
<evidence type="ECO:0000313" key="8">
    <source>
        <dbReference type="EMBL" id="EYU15801.1"/>
    </source>
</evidence>
<keyword evidence="2" id="KW-1003">Cell membrane</keyword>
<dbReference type="InterPro" id="IPR020846">
    <property type="entry name" value="MFS_dom"/>
</dbReference>
<evidence type="ECO:0000256" key="5">
    <source>
        <dbReference type="ARBA" id="ARBA00023136"/>
    </source>
</evidence>